<dbReference type="Pfam" id="PF05962">
    <property type="entry name" value="HutD"/>
    <property type="match status" value="1"/>
</dbReference>
<evidence type="ECO:0000313" key="2">
    <source>
        <dbReference type="Proteomes" id="UP001243846"/>
    </source>
</evidence>
<proteinExistence type="predicted"/>
<dbReference type="PANTHER" id="PTHR37943:SF1">
    <property type="entry name" value="PROTEIN VES"/>
    <property type="match status" value="1"/>
</dbReference>
<reference evidence="2" key="1">
    <citation type="journal article" date="2019" name="Int. J. Syst. Evol. Microbiol.">
        <title>The Global Catalogue of Microorganisms (GCM) 10K type strain sequencing project: providing services to taxonomists for standard genome sequencing and annotation.</title>
        <authorList>
            <consortium name="The Broad Institute Genomics Platform"/>
            <consortium name="The Broad Institute Genome Sequencing Center for Infectious Disease"/>
            <person name="Wu L."/>
            <person name="Ma J."/>
        </authorList>
    </citation>
    <scope>NUCLEOTIDE SEQUENCE [LARGE SCALE GENOMIC DNA]</scope>
    <source>
        <strain evidence="2">CECT 8482</strain>
    </source>
</reference>
<dbReference type="PANTHER" id="PTHR37943">
    <property type="entry name" value="PROTEIN VES"/>
    <property type="match status" value="1"/>
</dbReference>
<comment type="caution">
    <text evidence="1">The sequence shown here is derived from an EMBL/GenBank/DDBJ whole genome shotgun (WGS) entry which is preliminary data.</text>
</comment>
<accession>A0ABT8DEJ5</accession>
<dbReference type="Gene3D" id="2.60.120.10">
    <property type="entry name" value="Jelly Rolls"/>
    <property type="match status" value="1"/>
</dbReference>
<keyword evidence="2" id="KW-1185">Reference proteome</keyword>
<evidence type="ECO:0000313" key="1">
    <source>
        <dbReference type="EMBL" id="MDN3713725.1"/>
    </source>
</evidence>
<dbReference type="InterPro" id="IPR011051">
    <property type="entry name" value="RmlC_Cupin_sf"/>
</dbReference>
<gene>
    <name evidence="1" type="ORF">QWZ10_21760</name>
</gene>
<dbReference type="InterPro" id="IPR010282">
    <property type="entry name" value="Uncharacterised_HutD/Ves"/>
</dbReference>
<dbReference type="Proteomes" id="UP001243846">
    <property type="component" value="Unassembled WGS sequence"/>
</dbReference>
<dbReference type="SUPFAM" id="SSF51182">
    <property type="entry name" value="RmlC-like cupins"/>
    <property type="match status" value="1"/>
</dbReference>
<sequence>MTQFFHLPANGYRTMPWKNGRGATDEVWLWPEDADREDFSIRISRAPITDDGGFSAFEGADRVITLIEGRGLGLDFAEGQHRIAPHVPFQFDTGLAPFGRPLGGPVRVFNVMARRADWVIADARVTEEPAEWQGDLVVAFALAPQSILCGGEEITLAAQDTVVLRDPARVLATKGPVLVVTLRAA</sequence>
<dbReference type="EMBL" id="JAUFRC010000002">
    <property type="protein sequence ID" value="MDN3713725.1"/>
    <property type="molecule type" value="Genomic_DNA"/>
</dbReference>
<organism evidence="1 2">
    <name type="scientific">Paracoccus cavernae</name>
    <dbReference type="NCBI Taxonomy" id="1571207"/>
    <lineage>
        <taxon>Bacteria</taxon>
        <taxon>Pseudomonadati</taxon>
        <taxon>Pseudomonadota</taxon>
        <taxon>Alphaproteobacteria</taxon>
        <taxon>Rhodobacterales</taxon>
        <taxon>Paracoccaceae</taxon>
        <taxon>Paracoccus</taxon>
    </lineage>
</organism>
<dbReference type="InterPro" id="IPR014710">
    <property type="entry name" value="RmlC-like_jellyroll"/>
</dbReference>
<dbReference type="RefSeq" id="WP_377688089.1">
    <property type="nucleotide sequence ID" value="NZ_JBHMDZ010000048.1"/>
</dbReference>
<name>A0ABT8DEJ5_9RHOB</name>
<protein>
    <submittedName>
        <fullName evidence="1">HutD family protein</fullName>
    </submittedName>
</protein>